<feature type="chain" id="PRO_5025535712" evidence="1">
    <location>
        <begin position="30"/>
        <end position="80"/>
    </location>
</feature>
<dbReference type="EMBL" id="GIFC01002256">
    <property type="protein sequence ID" value="MXU84339.1"/>
    <property type="molecule type" value="Transcribed_RNA"/>
</dbReference>
<evidence type="ECO:0000256" key="1">
    <source>
        <dbReference type="SAM" id="SignalP"/>
    </source>
</evidence>
<protein>
    <submittedName>
        <fullName evidence="2">Putative secreted protein</fullName>
    </submittedName>
</protein>
<dbReference type="AlphaFoldDB" id="A0A6B0TW72"/>
<keyword evidence="1" id="KW-0732">Signal</keyword>
<accession>A0A6B0TW72</accession>
<name>A0A6B0TW72_IXORI</name>
<organism evidence="2">
    <name type="scientific">Ixodes ricinus</name>
    <name type="common">Common tick</name>
    <name type="synonym">Acarus ricinus</name>
    <dbReference type="NCBI Taxonomy" id="34613"/>
    <lineage>
        <taxon>Eukaryota</taxon>
        <taxon>Metazoa</taxon>
        <taxon>Ecdysozoa</taxon>
        <taxon>Arthropoda</taxon>
        <taxon>Chelicerata</taxon>
        <taxon>Arachnida</taxon>
        <taxon>Acari</taxon>
        <taxon>Parasitiformes</taxon>
        <taxon>Ixodida</taxon>
        <taxon>Ixodoidea</taxon>
        <taxon>Ixodidae</taxon>
        <taxon>Ixodinae</taxon>
        <taxon>Ixodes</taxon>
    </lineage>
</organism>
<proteinExistence type="predicted"/>
<sequence length="80" mass="8603">MSASPAESLSPKLLVVSMLSLSSCLGTFAEQFSSNPTFTSVPSTDAGFFIWPDFVNFSSLLRTDSKSCSRLFQHVTASAM</sequence>
<reference evidence="2" key="1">
    <citation type="submission" date="2019-12" db="EMBL/GenBank/DDBJ databases">
        <title>An insight into the sialome of adult female Ixodes ricinus ticks feeding for 6 days.</title>
        <authorList>
            <person name="Perner J."/>
            <person name="Ribeiro J.M.C."/>
        </authorList>
    </citation>
    <scope>NUCLEOTIDE SEQUENCE</scope>
    <source>
        <strain evidence="2">Semi-engorged</strain>
        <tissue evidence="2">Salivary glands</tissue>
    </source>
</reference>
<evidence type="ECO:0000313" key="2">
    <source>
        <dbReference type="EMBL" id="MXU84339.1"/>
    </source>
</evidence>
<feature type="signal peptide" evidence="1">
    <location>
        <begin position="1"/>
        <end position="29"/>
    </location>
</feature>